<name>A0A074Z7S4_OPIVI</name>
<gene>
    <name evidence="2" type="ORF">T265_11896</name>
</gene>
<dbReference type="CTD" id="20326064"/>
<dbReference type="RefSeq" id="XP_009176977.1">
    <property type="nucleotide sequence ID" value="XM_009178713.1"/>
</dbReference>
<protein>
    <submittedName>
        <fullName evidence="2">Uncharacterized protein</fullName>
    </submittedName>
</protein>
<dbReference type="STRING" id="6198.A0A074Z7S4"/>
<dbReference type="Proteomes" id="UP000054324">
    <property type="component" value="Unassembled WGS sequence"/>
</dbReference>
<proteinExistence type="predicted"/>
<feature type="region of interest" description="Disordered" evidence="1">
    <location>
        <begin position="158"/>
        <end position="179"/>
    </location>
</feature>
<feature type="compositionally biased region" description="Basic and acidic residues" evidence="1">
    <location>
        <begin position="90"/>
        <end position="109"/>
    </location>
</feature>
<reference evidence="2 3" key="1">
    <citation type="submission" date="2013-11" db="EMBL/GenBank/DDBJ databases">
        <title>Opisthorchis viverrini - life in the bile duct.</title>
        <authorList>
            <person name="Young N.D."/>
            <person name="Nagarajan N."/>
            <person name="Lin S.J."/>
            <person name="Korhonen P.K."/>
            <person name="Jex A.R."/>
            <person name="Hall R.S."/>
            <person name="Safavi-Hemami H."/>
            <person name="Kaewkong W."/>
            <person name="Bertrand D."/>
            <person name="Gao S."/>
            <person name="Seet Q."/>
            <person name="Wongkham S."/>
            <person name="Teh B.T."/>
            <person name="Wongkham C."/>
            <person name="Intapan P.M."/>
            <person name="Maleewong W."/>
            <person name="Yang X."/>
            <person name="Hu M."/>
            <person name="Wang Z."/>
            <person name="Hofmann A."/>
            <person name="Sternberg P.W."/>
            <person name="Tan P."/>
            <person name="Wang J."/>
            <person name="Gasser R.B."/>
        </authorList>
    </citation>
    <scope>NUCLEOTIDE SEQUENCE [LARGE SCALE GENOMIC DNA]</scope>
</reference>
<organism evidence="2 3">
    <name type="scientific">Opisthorchis viverrini</name>
    <name type="common">Southeast Asian liver fluke</name>
    <dbReference type="NCBI Taxonomy" id="6198"/>
    <lineage>
        <taxon>Eukaryota</taxon>
        <taxon>Metazoa</taxon>
        <taxon>Spiralia</taxon>
        <taxon>Lophotrochozoa</taxon>
        <taxon>Platyhelminthes</taxon>
        <taxon>Trematoda</taxon>
        <taxon>Digenea</taxon>
        <taxon>Opisthorchiida</taxon>
        <taxon>Opisthorchiata</taxon>
        <taxon>Opisthorchiidae</taxon>
        <taxon>Opisthorchis</taxon>
    </lineage>
</organism>
<evidence type="ECO:0000256" key="1">
    <source>
        <dbReference type="SAM" id="MobiDB-lite"/>
    </source>
</evidence>
<dbReference type="GeneID" id="20326064"/>
<feature type="compositionally biased region" description="Polar residues" evidence="1">
    <location>
        <begin position="57"/>
        <end position="82"/>
    </location>
</feature>
<feature type="region of interest" description="Disordered" evidence="1">
    <location>
        <begin position="22"/>
        <end position="109"/>
    </location>
</feature>
<accession>A0A074Z7S4</accession>
<evidence type="ECO:0000313" key="3">
    <source>
        <dbReference type="Proteomes" id="UP000054324"/>
    </source>
</evidence>
<feature type="region of interest" description="Disordered" evidence="1">
    <location>
        <begin position="275"/>
        <end position="300"/>
    </location>
</feature>
<dbReference type="AlphaFoldDB" id="A0A074Z7S4"/>
<dbReference type="OrthoDB" id="428850at2759"/>
<sequence>MIRKNRSAVTPFRCLAAMLAEGSTRARSPKPRQGKLRGRGRVRTKDLPFEPVISKQPVDSKSSDGLSTNLKPKSFSCNTLSVSGRHVTRNKHEGSHTSRLPEARQEKSRCRGRVRITYLPFEPVISKQPVDSKSSDGLSTNLKPKSFSCNTLSVSGRHVTRNKHEGSHTSRLPEARQKSRCRGRVRITYLPVMIWSLGTVETADGLPPPTSKLTNTRKRSFQEGEVAQRLECKFTDWKVRGSNPTSASRLPLFRLGQPGSIPALVRPSGGMAARHRKGATAGRGTVTRHHSGSQTLRTDNKNIACSPSLSHLVNGGDQVGRPISQFPVCPFIPSQFVANPRQY</sequence>
<dbReference type="KEGG" id="ovi:T265_11896"/>
<dbReference type="EMBL" id="KL597260">
    <property type="protein sequence ID" value="KER19280.1"/>
    <property type="molecule type" value="Genomic_DNA"/>
</dbReference>
<feature type="compositionally biased region" description="Basic residues" evidence="1">
    <location>
        <begin position="27"/>
        <end position="42"/>
    </location>
</feature>
<feature type="compositionally biased region" description="Basic and acidic residues" evidence="1">
    <location>
        <begin position="162"/>
        <end position="177"/>
    </location>
</feature>
<evidence type="ECO:0000313" key="2">
    <source>
        <dbReference type="EMBL" id="KER19280.1"/>
    </source>
</evidence>
<keyword evidence="3" id="KW-1185">Reference proteome</keyword>